<dbReference type="Proteomes" id="UP000531962">
    <property type="component" value="Unassembled WGS sequence"/>
</dbReference>
<evidence type="ECO:0000259" key="2">
    <source>
        <dbReference type="Pfam" id="PF20454"/>
    </source>
</evidence>
<accession>A0A8S7LFP3</accession>
<dbReference type="AlphaFoldDB" id="A0A8S7LFP3"/>
<feature type="domain" description="Terminase large subunit GpA endonuclease" evidence="2">
    <location>
        <begin position="325"/>
        <end position="584"/>
    </location>
</feature>
<evidence type="ECO:0000259" key="1">
    <source>
        <dbReference type="Pfam" id="PF05876"/>
    </source>
</evidence>
<feature type="non-terminal residue" evidence="3">
    <location>
        <position position="584"/>
    </location>
</feature>
<organism evidence="3 4">
    <name type="scientific">Escherichia coli</name>
    <dbReference type="NCBI Taxonomy" id="562"/>
    <lineage>
        <taxon>Bacteria</taxon>
        <taxon>Pseudomonadati</taxon>
        <taxon>Pseudomonadota</taxon>
        <taxon>Gammaproteobacteria</taxon>
        <taxon>Enterobacterales</taxon>
        <taxon>Enterobacteriaceae</taxon>
        <taxon>Escherichia</taxon>
    </lineage>
</organism>
<sequence length="584" mass="65995">MGFSSARNLGRDISAGFSPPRRMPISEAVKKFMRVPKGAGNSVPWDPELTPYIIEPMNCLASREYDAVIFVGPARTGKTIGLIDGWIVYTIVCDPSDMLVVQMTEDKAREHSKKRLDRTFRSSAAVKKRMSPRRNDNNVHDKTFRDGSFLKIGWPSVNIMSSSDYRFVALTDYDRFPENIDSEGDGFSLASKRTTTFMSAGMTLVESSPGRDICDSKWRRKSPHEAPPTTGILSLYNRGDRRRWYWPCPHCGEYFQPAMDAMTGYRNEPDPFKASEAAYLLCPHCSGIITAEKKRELNSAGVWLREGQVIDRNGNVSGEPRRSRIASFWMEGPAAAYQTWAQLVYKLLTAEQEYEATGSEETLRAVINTDWGLPYLPRASMEQRESELLEQRAEPVPSRSVPDGVNFLVATVDVQAGRHRRFVVQVTGYGSRGERWIIDRYNITQSLRSDCDGESQRIDPASYPEDWDVLLTDVFHKSWPLASDPSQQMRLMAMAVDSGGEDGVTDNAYKFWRRCRRDGLGKRIYLFKGDSIRRAKLISCTFPDNTGRTGRRAQAAGDVPLWLLQTDALKDRVNNALWRDSPGP</sequence>
<name>A0A8S7LFP3_ECOLX</name>
<dbReference type="PANTHER" id="PTHR34413">
    <property type="entry name" value="PROPHAGE TAIL FIBER ASSEMBLY PROTEIN HOMOLOG TFAE-RELATED-RELATED"/>
    <property type="match status" value="1"/>
</dbReference>
<proteinExistence type="predicted"/>
<protein>
    <submittedName>
        <fullName evidence="3">Phage terminase large subunit family protein</fullName>
    </submittedName>
</protein>
<comment type="caution">
    <text evidence="3">The sequence shown here is derived from an EMBL/GenBank/DDBJ whole genome shotgun (WGS) entry which is preliminary data.</text>
</comment>
<dbReference type="GO" id="GO:0016887">
    <property type="term" value="F:ATP hydrolysis activity"/>
    <property type="evidence" value="ECO:0007669"/>
    <property type="project" value="InterPro"/>
</dbReference>
<gene>
    <name evidence="3" type="ORF">FZU14_27475</name>
</gene>
<dbReference type="GO" id="GO:0004519">
    <property type="term" value="F:endonuclease activity"/>
    <property type="evidence" value="ECO:0007669"/>
    <property type="project" value="InterPro"/>
</dbReference>
<dbReference type="EMBL" id="AASKVF010000093">
    <property type="protein sequence ID" value="EFD6887819.1"/>
    <property type="molecule type" value="Genomic_DNA"/>
</dbReference>
<dbReference type="Pfam" id="PF05876">
    <property type="entry name" value="GpA_ATPase"/>
    <property type="match status" value="1"/>
</dbReference>
<reference evidence="3 4" key="1">
    <citation type="submission" date="2019-08" db="EMBL/GenBank/DDBJ databases">
        <authorList>
            <consortium name="NARMS: The National Antimicrobial Resistance Monitoring System"/>
        </authorList>
    </citation>
    <scope>NUCLEOTIDE SEQUENCE [LARGE SCALE GENOMIC DNA]</scope>
    <source>
        <strain evidence="3 4">19MD07CB01-EC</strain>
    </source>
</reference>
<feature type="domain" description="Phage terminase large subunit GpA ATPase" evidence="1">
    <location>
        <begin position="40"/>
        <end position="303"/>
    </location>
</feature>
<dbReference type="InterPro" id="IPR046454">
    <property type="entry name" value="GpA_endonuclease"/>
</dbReference>
<evidence type="ECO:0000313" key="3">
    <source>
        <dbReference type="EMBL" id="EFD6887819.1"/>
    </source>
</evidence>
<dbReference type="InterPro" id="IPR046453">
    <property type="entry name" value="GpA_ATPase"/>
</dbReference>
<dbReference type="InterPro" id="IPR051220">
    <property type="entry name" value="TFA_Chaperone"/>
</dbReference>
<evidence type="ECO:0000313" key="4">
    <source>
        <dbReference type="Proteomes" id="UP000531962"/>
    </source>
</evidence>
<dbReference type="PANTHER" id="PTHR34413:SF2">
    <property type="entry name" value="PROPHAGE TAIL FIBER ASSEMBLY PROTEIN HOMOLOG TFAE-RELATED"/>
    <property type="match status" value="1"/>
</dbReference>
<dbReference type="Pfam" id="PF20454">
    <property type="entry name" value="GpA_nuclease"/>
    <property type="match status" value="1"/>
</dbReference>